<evidence type="ECO:0000313" key="8">
    <source>
        <dbReference type="EMBL" id="MBF8378452.1"/>
    </source>
</evidence>
<dbReference type="Proteomes" id="UP000642910">
    <property type="component" value="Unassembled WGS sequence"/>
</dbReference>
<comment type="caution">
    <text evidence="8">The sequence shown here is derived from an EMBL/GenBank/DDBJ whole genome shotgun (WGS) entry which is preliminary data.</text>
</comment>
<protein>
    <submittedName>
        <fullName evidence="8">Cytochrome C biogenesis protein</fullName>
    </submittedName>
</protein>
<sequence length="236" mass="25361">MTPTVWISFAAGLVSFFSPCVLPLYPSYLSYLSGVSLHSVDERLLTWDARMRVVAHALFFMLGFSAIFFALGLSASSLGRVFIQYRGVIRVAGGLLVTGMGLVLAGILKPAWLMREWKLFGRARKFGYISSFFVGLTFAAGWTPCIGPILSSVLVLAATHAALGIPLMVAYVAGFSIPFLAIAGGFASLGRLRSLARYSAWISRVSGYLLVFLGVLLVAHGLAPTGWAARVMGQWG</sequence>
<feature type="transmembrane region" description="Helical" evidence="6">
    <location>
        <begin position="168"/>
        <end position="189"/>
    </location>
</feature>
<organism evidence="8 9">
    <name type="scientific">Alicyclobacillus mali</name>
    <name type="common">ex Roth et al. 2021</name>
    <dbReference type="NCBI Taxonomy" id="1123961"/>
    <lineage>
        <taxon>Bacteria</taxon>
        <taxon>Bacillati</taxon>
        <taxon>Bacillota</taxon>
        <taxon>Bacilli</taxon>
        <taxon>Bacillales</taxon>
        <taxon>Alicyclobacillaceae</taxon>
        <taxon>Alicyclobacillus</taxon>
    </lineage>
</organism>
<keyword evidence="4 6" id="KW-1133">Transmembrane helix</keyword>
<dbReference type="InterPro" id="IPR003834">
    <property type="entry name" value="Cyt_c_assmbl_TM_dom"/>
</dbReference>
<evidence type="ECO:0000256" key="1">
    <source>
        <dbReference type="ARBA" id="ARBA00004141"/>
    </source>
</evidence>
<feature type="domain" description="Cytochrome C biogenesis protein transmembrane" evidence="7">
    <location>
        <begin position="5"/>
        <end position="215"/>
    </location>
</feature>
<evidence type="ECO:0000313" key="9">
    <source>
        <dbReference type="Proteomes" id="UP000642910"/>
    </source>
</evidence>
<dbReference type="PANTHER" id="PTHR31272:SF4">
    <property type="entry name" value="CYTOCHROME C-TYPE BIOGENESIS PROTEIN HI_1454-RELATED"/>
    <property type="match status" value="1"/>
</dbReference>
<evidence type="ECO:0000256" key="4">
    <source>
        <dbReference type="ARBA" id="ARBA00022989"/>
    </source>
</evidence>
<evidence type="ECO:0000256" key="5">
    <source>
        <dbReference type="ARBA" id="ARBA00023136"/>
    </source>
</evidence>
<name>A0ABS0F5A3_9BACL</name>
<dbReference type="Pfam" id="PF02683">
    <property type="entry name" value="DsbD_TM"/>
    <property type="match status" value="1"/>
</dbReference>
<keyword evidence="9" id="KW-1185">Reference proteome</keyword>
<feature type="transmembrane region" description="Helical" evidence="6">
    <location>
        <begin position="201"/>
        <end position="223"/>
    </location>
</feature>
<keyword evidence="3 6" id="KW-0812">Transmembrane</keyword>
<feature type="transmembrane region" description="Helical" evidence="6">
    <location>
        <begin position="6"/>
        <end position="32"/>
    </location>
</feature>
<proteinExistence type="inferred from homology"/>
<feature type="transmembrane region" description="Helical" evidence="6">
    <location>
        <begin position="87"/>
        <end position="108"/>
    </location>
</feature>
<comment type="similarity">
    <text evidence="2">Belongs to the DsbD family.</text>
</comment>
<accession>A0ABS0F5A3</accession>
<gene>
    <name evidence="8" type="ORF">IW967_11350</name>
</gene>
<evidence type="ECO:0000256" key="2">
    <source>
        <dbReference type="ARBA" id="ARBA00006143"/>
    </source>
</evidence>
<feature type="transmembrane region" description="Helical" evidence="6">
    <location>
        <begin position="129"/>
        <end position="156"/>
    </location>
</feature>
<evidence type="ECO:0000259" key="7">
    <source>
        <dbReference type="Pfam" id="PF02683"/>
    </source>
</evidence>
<dbReference type="PANTHER" id="PTHR31272">
    <property type="entry name" value="CYTOCHROME C-TYPE BIOGENESIS PROTEIN HI_1454-RELATED"/>
    <property type="match status" value="1"/>
</dbReference>
<evidence type="ECO:0000256" key="6">
    <source>
        <dbReference type="SAM" id="Phobius"/>
    </source>
</evidence>
<dbReference type="InterPro" id="IPR051790">
    <property type="entry name" value="Cytochrome_c-biogenesis_DsbD"/>
</dbReference>
<keyword evidence="5 6" id="KW-0472">Membrane</keyword>
<evidence type="ECO:0000256" key="3">
    <source>
        <dbReference type="ARBA" id="ARBA00022692"/>
    </source>
</evidence>
<dbReference type="RefSeq" id="WP_067846196.1">
    <property type="nucleotide sequence ID" value="NZ_JADPKZ010000044.1"/>
</dbReference>
<comment type="subcellular location">
    <subcellularLocation>
        <location evidence="1">Membrane</location>
        <topology evidence="1">Multi-pass membrane protein</topology>
    </subcellularLocation>
</comment>
<dbReference type="EMBL" id="JADPKZ010000044">
    <property type="protein sequence ID" value="MBF8378452.1"/>
    <property type="molecule type" value="Genomic_DNA"/>
</dbReference>
<reference evidence="8 9" key="1">
    <citation type="submission" date="2020-11" db="EMBL/GenBank/DDBJ databases">
        <title>Genomic insight of Alicyclobacillus mali FL 18 reveals a new arsenic-resistant strain, with potential in environmental biotechnology.</title>
        <authorList>
            <person name="Fiorentino G."/>
            <person name="Gallo G."/>
            <person name="Aulitto M."/>
        </authorList>
    </citation>
    <scope>NUCLEOTIDE SEQUENCE [LARGE SCALE GENOMIC DNA]</scope>
    <source>
        <strain evidence="8 9">FL 18</strain>
    </source>
</reference>
<feature type="transmembrane region" description="Helical" evidence="6">
    <location>
        <begin position="53"/>
        <end position="75"/>
    </location>
</feature>